<accession>A0A1X7H6L5</accession>
<dbReference type="CDD" id="cd04301">
    <property type="entry name" value="NAT_SF"/>
    <property type="match status" value="1"/>
</dbReference>
<dbReference type="InterPro" id="IPR016181">
    <property type="entry name" value="Acyl_CoA_acyltransferase"/>
</dbReference>
<dbReference type="Gene3D" id="3.40.630.30">
    <property type="match status" value="1"/>
</dbReference>
<keyword evidence="2" id="KW-0012">Acyltransferase</keyword>
<dbReference type="AlphaFoldDB" id="A0A1X7H6L5"/>
<sequence length="172" mass="19288">MENGITISEVTSMNAVMVEELSDLLIRVVEDGAWIGFLAPVEEEEARIYWESVTEISVMMFTASMAGKIVGTIQLHLAMKRNASHRAEIAKLMVHPDYRKRGIARLLMHTAEQRAVIEGRALIVLDTRAGDLSNLLYQSMDYTEGGRIPHFAKSSNGSLDETVLYYKLLTKE</sequence>
<dbReference type="PROSITE" id="PS51186">
    <property type="entry name" value="GNAT"/>
    <property type="match status" value="1"/>
</dbReference>
<keyword evidence="4" id="KW-0687">Ribonucleoprotein</keyword>
<keyword evidence="1" id="KW-0808">Transferase</keyword>
<evidence type="ECO:0000256" key="2">
    <source>
        <dbReference type="ARBA" id="ARBA00023315"/>
    </source>
</evidence>
<dbReference type="InterPro" id="IPR050832">
    <property type="entry name" value="Bact_Acetyltransf"/>
</dbReference>
<evidence type="ECO:0000313" key="5">
    <source>
        <dbReference type="Proteomes" id="UP000192940"/>
    </source>
</evidence>
<dbReference type="SUPFAM" id="SSF55729">
    <property type="entry name" value="Acyl-CoA N-acyltransferases (Nat)"/>
    <property type="match status" value="1"/>
</dbReference>
<dbReference type="GO" id="GO:0005840">
    <property type="term" value="C:ribosome"/>
    <property type="evidence" value="ECO:0007669"/>
    <property type="project" value="UniProtKB-KW"/>
</dbReference>
<keyword evidence="4" id="KW-0689">Ribosomal protein</keyword>
<protein>
    <submittedName>
        <fullName evidence="4">Ribosomal protein S18 acetylase RimI</fullName>
    </submittedName>
</protein>
<dbReference type="PANTHER" id="PTHR43877:SF1">
    <property type="entry name" value="ACETYLTRANSFERASE"/>
    <property type="match status" value="1"/>
</dbReference>
<evidence type="ECO:0000259" key="3">
    <source>
        <dbReference type="PROSITE" id="PS51186"/>
    </source>
</evidence>
<gene>
    <name evidence="4" type="ORF">SAMN05661091_1821</name>
</gene>
<dbReference type="Pfam" id="PF00583">
    <property type="entry name" value="Acetyltransf_1"/>
    <property type="match status" value="1"/>
</dbReference>
<dbReference type="GO" id="GO:0016747">
    <property type="term" value="F:acyltransferase activity, transferring groups other than amino-acyl groups"/>
    <property type="evidence" value="ECO:0007669"/>
    <property type="project" value="InterPro"/>
</dbReference>
<dbReference type="RefSeq" id="WP_208918694.1">
    <property type="nucleotide sequence ID" value="NZ_LT840184.1"/>
</dbReference>
<evidence type="ECO:0000313" key="4">
    <source>
        <dbReference type="EMBL" id="SMF80274.1"/>
    </source>
</evidence>
<feature type="domain" description="N-acetyltransferase" evidence="3">
    <location>
        <begin position="5"/>
        <end position="170"/>
    </location>
</feature>
<proteinExistence type="predicted"/>
<evidence type="ECO:0000256" key="1">
    <source>
        <dbReference type="ARBA" id="ARBA00022679"/>
    </source>
</evidence>
<name>A0A1X7H6L5_9BACL</name>
<keyword evidence="5" id="KW-1185">Reference proteome</keyword>
<dbReference type="EMBL" id="LT840184">
    <property type="protein sequence ID" value="SMF80274.1"/>
    <property type="molecule type" value="Genomic_DNA"/>
</dbReference>
<dbReference type="STRING" id="1313296.SAMN05661091_1821"/>
<dbReference type="Proteomes" id="UP000192940">
    <property type="component" value="Chromosome I"/>
</dbReference>
<dbReference type="InterPro" id="IPR000182">
    <property type="entry name" value="GNAT_dom"/>
</dbReference>
<dbReference type="PANTHER" id="PTHR43877">
    <property type="entry name" value="AMINOALKYLPHOSPHONATE N-ACETYLTRANSFERASE-RELATED-RELATED"/>
    <property type="match status" value="1"/>
</dbReference>
<reference evidence="4 5" key="1">
    <citation type="submission" date="2017-04" db="EMBL/GenBank/DDBJ databases">
        <authorList>
            <person name="Afonso C.L."/>
            <person name="Miller P.J."/>
            <person name="Scott M.A."/>
            <person name="Spackman E."/>
            <person name="Goraichik I."/>
            <person name="Dimitrov K.M."/>
            <person name="Suarez D.L."/>
            <person name="Swayne D.E."/>
        </authorList>
    </citation>
    <scope>NUCLEOTIDE SEQUENCE [LARGE SCALE GENOMIC DNA]</scope>
    <source>
        <strain evidence="4 5">N3/975</strain>
    </source>
</reference>
<organism evidence="4 5">
    <name type="scientific">Paenibacillus uliginis N3/975</name>
    <dbReference type="NCBI Taxonomy" id="1313296"/>
    <lineage>
        <taxon>Bacteria</taxon>
        <taxon>Bacillati</taxon>
        <taxon>Bacillota</taxon>
        <taxon>Bacilli</taxon>
        <taxon>Bacillales</taxon>
        <taxon>Paenibacillaceae</taxon>
        <taxon>Paenibacillus</taxon>
    </lineage>
</organism>